<dbReference type="InterPro" id="IPR029063">
    <property type="entry name" value="SAM-dependent_MTases_sf"/>
</dbReference>
<dbReference type="Proteomes" id="UP000281547">
    <property type="component" value="Unassembled WGS sequence"/>
</dbReference>
<feature type="binding site" evidence="6">
    <location>
        <position position="281"/>
    </location>
    <ligand>
        <name>S-adenosyl-L-methionine</name>
        <dbReference type="ChEBI" id="CHEBI:59789"/>
    </ligand>
</feature>
<keyword evidence="3 6" id="KW-0808">Transferase</keyword>
<evidence type="ECO:0000256" key="5">
    <source>
        <dbReference type="ARBA" id="ARBA00023014"/>
    </source>
</evidence>
<keyword evidence="5" id="KW-0411">Iron-sulfur</keyword>
<dbReference type="InterPro" id="IPR010280">
    <property type="entry name" value="U5_MeTrfase_fam"/>
</dbReference>
<evidence type="ECO:0000256" key="3">
    <source>
        <dbReference type="ARBA" id="ARBA00022679"/>
    </source>
</evidence>
<dbReference type="SUPFAM" id="SSF50249">
    <property type="entry name" value="Nucleic acid-binding proteins"/>
    <property type="match status" value="1"/>
</dbReference>
<comment type="similarity">
    <text evidence="6">Belongs to the class I-like SAM-binding methyltransferase superfamily. RNA M5U methyltransferase family.</text>
</comment>
<dbReference type="OrthoDB" id="9804590at2"/>
<sequence length="397" mass="42179">MIRAEIVALGRRGEGVAEIDGSRVYVPFALPGEQVAIERAGERGRLVEVLSPSPDRVVPFCPYFGTCGGCSLQHLAPDNTAGFKRDLVATALARAGVDAEVADTLVVHGKGRRRVTLHARGGAVGYMRVRSHELVDIAACPVLVPGLRTRAPAIARACAAAFGDCDVSLTSAANGIDVAVETVSRTTRRANIAFDPRLRVTRITLNGEMLLQWTQPEIRIGEASVPLPPASFLQATEAGEDALGRTALTALSGCSEVADLFCGLGPFALRLAPSMRVTALDADRAAIDALEMAVRNRSGLKPVTIGRRDLFSEPLTLHELVRFDGIVIDPPRAGAQAQMEELARSQVSTIVSVACDPGTFARDAAILVAGGYRLGTITPIDQFAFSHHVEMVGVFRK</sequence>
<feature type="binding site" evidence="6">
    <location>
        <position position="234"/>
    </location>
    <ligand>
        <name>S-adenosyl-L-methionine</name>
        <dbReference type="ChEBI" id="CHEBI:59789"/>
    </ligand>
</feature>
<organism evidence="7 8">
    <name type="scientific">Arsenicitalea aurantiaca</name>
    <dbReference type="NCBI Taxonomy" id="1783274"/>
    <lineage>
        <taxon>Bacteria</taxon>
        <taxon>Pseudomonadati</taxon>
        <taxon>Pseudomonadota</taxon>
        <taxon>Alphaproteobacteria</taxon>
        <taxon>Hyphomicrobiales</taxon>
        <taxon>Devosiaceae</taxon>
        <taxon>Arsenicitalea</taxon>
    </lineage>
</organism>
<dbReference type="RefSeq" id="WP_127188811.1">
    <property type="nucleotide sequence ID" value="NZ_RZNJ01000004.1"/>
</dbReference>
<dbReference type="CDD" id="cd02440">
    <property type="entry name" value="AdoMet_MTases"/>
    <property type="match status" value="1"/>
</dbReference>
<dbReference type="Gene3D" id="2.40.50.1070">
    <property type="match status" value="1"/>
</dbReference>
<evidence type="ECO:0000256" key="2">
    <source>
        <dbReference type="ARBA" id="ARBA00022603"/>
    </source>
</evidence>
<dbReference type="InterPro" id="IPR012340">
    <property type="entry name" value="NA-bd_OB-fold"/>
</dbReference>
<feature type="active site" description="Nucleophile" evidence="6">
    <location>
        <position position="355"/>
    </location>
</feature>
<dbReference type="Gene3D" id="3.40.50.150">
    <property type="entry name" value="Vaccinia Virus protein VP39"/>
    <property type="match status" value="1"/>
</dbReference>
<dbReference type="GO" id="GO:0070475">
    <property type="term" value="P:rRNA base methylation"/>
    <property type="evidence" value="ECO:0007669"/>
    <property type="project" value="TreeGrafter"/>
</dbReference>
<dbReference type="PANTHER" id="PTHR11061:SF49">
    <property type="entry name" value="23S RRNA (URACIL(1939)-C(5))-METHYLTRANSFERASE RLMD"/>
    <property type="match status" value="1"/>
</dbReference>
<evidence type="ECO:0000256" key="6">
    <source>
        <dbReference type="PROSITE-ProRule" id="PRU01024"/>
    </source>
</evidence>
<comment type="caution">
    <text evidence="7">The sequence shown here is derived from an EMBL/GenBank/DDBJ whole genome shotgun (WGS) entry which is preliminary data.</text>
</comment>
<protein>
    <submittedName>
        <fullName evidence="7">Class I SAM-dependent RNA methyltransferase</fullName>
    </submittedName>
</protein>
<dbReference type="SUPFAM" id="SSF53335">
    <property type="entry name" value="S-adenosyl-L-methionine-dependent methyltransferases"/>
    <property type="match status" value="1"/>
</dbReference>
<dbReference type="GO" id="GO:0070041">
    <property type="term" value="F:rRNA (uridine-C5-)-methyltransferase activity"/>
    <property type="evidence" value="ECO:0007669"/>
    <property type="project" value="TreeGrafter"/>
</dbReference>
<dbReference type="Pfam" id="PF05958">
    <property type="entry name" value="tRNA_U5-meth_tr"/>
    <property type="match status" value="1"/>
</dbReference>
<evidence type="ECO:0000313" key="8">
    <source>
        <dbReference type="Proteomes" id="UP000281547"/>
    </source>
</evidence>
<keyword evidence="4 6" id="KW-0949">S-adenosyl-L-methionine</keyword>
<accession>A0A433X7G1</accession>
<dbReference type="GO" id="GO:0051539">
    <property type="term" value="F:4 iron, 4 sulfur cluster binding"/>
    <property type="evidence" value="ECO:0007669"/>
    <property type="project" value="UniProtKB-KW"/>
</dbReference>
<keyword evidence="1" id="KW-0408">Iron</keyword>
<dbReference type="AlphaFoldDB" id="A0A433X7G1"/>
<feature type="binding site" evidence="6">
    <location>
        <position position="261"/>
    </location>
    <ligand>
        <name>S-adenosyl-L-methionine</name>
        <dbReference type="ChEBI" id="CHEBI:59789"/>
    </ligand>
</feature>
<gene>
    <name evidence="7" type="ORF">EMQ25_11910</name>
</gene>
<feature type="binding site" evidence="6">
    <location>
        <position position="329"/>
    </location>
    <ligand>
        <name>S-adenosyl-L-methionine</name>
        <dbReference type="ChEBI" id="CHEBI:59789"/>
    </ligand>
</feature>
<evidence type="ECO:0000256" key="4">
    <source>
        <dbReference type="ARBA" id="ARBA00022691"/>
    </source>
</evidence>
<dbReference type="Gene3D" id="2.40.50.140">
    <property type="entry name" value="Nucleic acid-binding proteins"/>
    <property type="match status" value="1"/>
</dbReference>
<keyword evidence="1" id="KW-0004">4Fe-4S</keyword>
<dbReference type="EMBL" id="RZNJ01000004">
    <property type="protein sequence ID" value="RUT30031.1"/>
    <property type="molecule type" value="Genomic_DNA"/>
</dbReference>
<keyword evidence="1" id="KW-0479">Metal-binding</keyword>
<evidence type="ECO:0000313" key="7">
    <source>
        <dbReference type="EMBL" id="RUT30031.1"/>
    </source>
</evidence>
<keyword evidence="8" id="KW-1185">Reference proteome</keyword>
<evidence type="ECO:0000256" key="1">
    <source>
        <dbReference type="ARBA" id="ARBA00022485"/>
    </source>
</evidence>
<dbReference type="PROSITE" id="PS51687">
    <property type="entry name" value="SAM_MT_RNA_M5U"/>
    <property type="match status" value="1"/>
</dbReference>
<proteinExistence type="inferred from homology"/>
<reference evidence="7 8" key="1">
    <citation type="journal article" date="2016" name="Int. J. Syst. Evol. Microbiol.">
        <title>Arsenicitalea aurantiaca gen. nov., sp. nov., a new member of the family Hyphomicrobiaceae, isolated from high-arsenic sediment.</title>
        <authorList>
            <person name="Mu Y."/>
            <person name="Zhou L."/>
            <person name="Zeng X.C."/>
            <person name="Liu L."/>
            <person name="Pan Y."/>
            <person name="Chen X."/>
            <person name="Wang J."/>
            <person name="Li S."/>
            <person name="Li W.J."/>
            <person name="Wang Y."/>
        </authorList>
    </citation>
    <scope>NUCLEOTIDE SEQUENCE [LARGE SCALE GENOMIC DNA]</scope>
    <source>
        <strain evidence="7 8">42-50</strain>
    </source>
</reference>
<name>A0A433X7G1_9HYPH</name>
<dbReference type="PANTHER" id="PTHR11061">
    <property type="entry name" value="RNA M5U METHYLTRANSFERASE"/>
    <property type="match status" value="1"/>
</dbReference>
<keyword evidence="2 6" id="KW-0489">Methyltransferase</keyword>